<feature type="site" description="Could be important to modulate the pK values of the two catalytic cysteine residues" evidence="9">
    <location>
        <position position="215"/>
    </location>
</feature>
<proteinExistence type="inferred from homology"/>
<protein>
    <recommendedName>
        <fullName evidence="3 9">Diaminopimelate epimerase</fullName>
        <shortName evidence="9">DAP epimerase</shortName>
        <ecNumber evidence="3 9">5.1.1.7</ecNumber>
    </recommendedName>
    <alternativeName>
        <fullName evidence="9">PLP-independent amino acid racemase</fullName>
    </alternativeName>
</protein>
<dbReference type="EC" id="5.1.1.7" evidence="3 9"/>
<dbReference type="NCBIfam" id="TIGR00652">
    <property type="entry name" value="DapF"/>
    <property type="match status" value="1"/>
</dbReference>
<feature type="binding site" evidence="9">
    <location>
        <begin position="215"/>
        <end position="216"/>
    </location>
    <ligand>
        <name>substrate</name>
    </ligand>
</feature>
<keyword evidence="6 9" id="KW-0457">Lysine biosynthesis</keyword>
<comment type="caution">
    <text evidence="9">Lacks conserved residue(s) required for the propagation of feature annotation.</text>
</comment>
<dbReference type="GO" id="GO:0009089">
    <property type="term" value="P:lysine biosynthetic process via diaminopimelate"/>
    <property type="evidence" value="ECO:0007669"/>
    <property type="project" value="UniProtKB-UniRule"/>
</dbReference>
<dbReference type="GO" id="GO:0005829">
    <property type="term" value="C:cytosol"/>
    <property type="evidence" value="ECO:0007669"/>
    <property type="project" value="TreeGrafter"/>
</dbReference>
<comment type="pathway">
    <text evidence="1 9">Amino-acid biosynthesis; L-lysine biosynthesis via DAP pathway; DL-2,6-diaminopimelate from LL-2,6-diaminopimelate: step 1/1.</text>
</comment>
<keyword evidence="7 9" id="KW-0413">Isomerase</keyword>
<feature type="binding site" evidence="9">
    <location>
        <position position="197"/>
    </location>
    <ligand>
        <name>substrate</name>
    </ligand>
</feature>
<dbReference type="FunFam" id="3.10.310.10:FF:000004">
    <property type="entry name" value="Diaminopimelate epimerase"/>
    <property type="match status" value="1"/>
</dbReference>
<evidence type="ECO:0000256" key="4">
    <source>
        <dbReference type="ARBA" id="ARBA00022490"/>
    </source>
</evidence>
<feature type="binding site" evidence="9">
    <location>
        <position position="64"/>
    </location>
    <ligand>
        <name>substrate</name>
    </ligand>
</feature>
<comment type="similarity">
    <text evidence="2 9">Belongs to the diaminopimelate epimerase family.</text>
</comment>
<evidence type="ECO:0000256" key="10">
    <source>
        <dbReference type="PROSITE-ProRule" id="PRU10125"/>
    </source>
</evidence>
<comment type="catalytic activity">
    <reaction evidence="8 9">
        <text>(2S,6S)-2,6-diaminopimelate = meso-2,6-diaminopimelate</text>
        <dbReference type="Rhea" id="RHEA:15393"/>
        <dbReference type="ChEBI" id="CHEBI:57609"/>
        <dbReference type="ChEBI" id="CHEBI:57791"/>
        <dbReference type="EC" id="5.1.1.7"/>
    </reaction>
</comment>
<dbReference type="InterPro" id="IPR018510">
    <property type="entry name" value="DAP_epimerase_AS"/>
</dbReference>
<feature type="binding site" evidence="9">
    <location>
        <begin position="74"/>
        <end position="75"/>
    </location>
    <ligand>
        <name>substrate</name>
    </ligand>
</feature>
<keyword evidence="5 9" id="KW-0028">Amino-acid biosynthesis</keyword>
<keyword evidence="12" id="KW-1185">Reference proteome</keyword>
<organism evidence="11 12">
    <name type="scientific">Oikeobacillus pervagus</name>
    <dbReference type="NCBI Taxonomy" id="1325931"/>
    <lineage>
        <taxon>Bacteria</taxon>
        <taxon>Bacillati</taxon>
        <taxon>Bacillota</taxon>
        <taxon>Bacilli</taxon>
        <taxon>Bacillales</taxon>
        <taxon>Bacillaceae</taxon>
        <taxon>Oikeobacillus</taxon>
    </lineage>
</organism>
<feature type="binding site" evidence="9">
    <location>
        <begin position="225"/>
        <end position="226"/>
    </location>
    <ligand>
        <name>substrate</name>
    </ligand>
</feature>
<feature type="binding site" evidence="9">
    <location>
        <position position="11"/>
    </location>
    <ligand>
        <name>substrate</name>
    </ligand>
</feature>
<keyword evidence="4 9" id="KW-0963">Cytoplasm</keyword>
<dbReference type="Pfam" id="PF01678">
    <property type="entry name" value="DAP_epimerase"/>
    <property type="match status" value="2"/>
</dbReference>
<dbReference type="PANTHER" id="PTHR31689">
    <property type="entry name" value="DIAMINOPIMELATE EPIMERASE, CHLOROPLASTIC"/>
    <property type="match status" value="1"/>
</dbReference>
<evidence type="ECO:0000256" key="3">
    <source>
        <dbReference type="ARBA" id="ARBA00013080"/>
    </source>
</evidence>
<accession>A0AAJ1WK44</accession>
<evidence type="ECO:0000256" key="5">
    <source>
        <dbReference type="ARBA" id="ARBA00022605"/>
    </source>
</evidence>
<comment type="caution">
    <text evidence="11">The sequence shown here is derived from an EMBL/GenBank/DDBJ whole genome shotgun (WGS) entry which is preliminary data.</text>
</comment>
<name>A0AAJ1WK44_9BACI</name>
<evidence type="ECO:0000256" key="2">
    <source>
        <dbReference type="ARBA" id="ARBA00010219"/>
    </source>
</evidence>
<comment type="function">
    <text evidence="9">Catalyzes the stereoinversion of LL-2,6-diaminopimelate (L,L-DAP) to meso-diaminopimelate (meso-DAP), a precursor of L-lysine and an essential component of the bacterial peptidoglycan.</text>
</comment>
<reference evidence="11" key="1">
    <citation type="submission" date="2023-07" db="EMBL/GenBank/DDBJ databases">
        <title>Genomic Encyclopedia of Type Strains, Phase IV (KMG-IV): sequencing the most valuable type-strain genomes for metagenomic binning, comparative biology and taxonomic classification.</title>
        <authorList>
            <person name="Goeker M."/>
        </authorList>
    </citation>
    <scope>NUCLEOTIDE SEQUENCE</scope>
    <source>
        <strain evidence="11">DSM 23947</strain>
    </source>
</reference>
<comment type="subunit">
    <text evidence="9">Homodimer.</text>
</comment>
<sequence>MDFVKMHGLGNSYILFNLLESTDEMGDFSYLSKKVSDVNFGIGSDGILLICPSKIADFKMRIFNIDGSEGKNCGNGLRCVAKYLFDHLYTTSPRFTIETLGGVVRVEVEIDEHELVEFVTVDMGEPQWIKMSIPMIGDPFLPAIAEPFSIGDEEFEMTCVSMGNPHAILFVDNVDDVPLEKIGPEIEYSPLFPERVNVGIVEIQNQREFKYRVWERGSGLTMACGTGACAAVVAATLTNRIEKHQQTTVHLPGGDLTISWDQQNHVWKRGAAAYICTGKLQMEGDLPRSRAI</sequence>
<dbReference type="EMBL" id="JAUSUC010000036">
    <property type="protein sequence ID" value="MDQ0216123.1"/>
    <property type="molecule type" value="Genomic_DNA"/>
</dbReference>
<dbReference type="Proteomes" id="UP001237207">
    <property type="component" value="Unassembled WGS sequence"/>
</dbReference>
<dbReference type="HAMAP" id="MF_00197">
    <property type="entry name" value="DAP_epimerase"/>
    <property type="match status" value="1"/>
</dbReference>
<evidence type="ECO:0000256" key="7">
    <source>
        <dbReference type="ARBA" id="ARBA00023235"/>
    </source>
</evidence>
<dbReference type="PROSITE" id="PS01326">
    <property type="entry name" value="DAP_EPIMERASE"/>
    <property type="match status" value="1"/>
</dbReference>
<feature type="active site" evidence="10">
    <location>
        <position position="73"/>
    </location>
</feature>
<comment type="subcellular location">
    <subcellularLocation>
        <location evidence="9">Cytoplasm</location>
    </subcellularLocation>
</comment>
<evidence type="ECO:0000256" key="8">
    <source>
        <dbReference type="ARBA" id="ARBA00051712"/>
    </source>
</evidence>
<dbReference type="PANTHER" id="PTHR31689:SF0">
    <property type="entry name" value="DIAMINOPIMELATE EPIMERASE"/>
    <property type="match status" value="1"/>
</dbReference>
<dbReference type="InterPro" id="IPR001653">
    <property type="entry name" value="DAP_epimerase_DapF"/>
</dbReference>
<feature type="binding site" evidence="9">
    <location>
        <position position="164"/>
    </location>
    <ligand>
        <name>substrate</name>
    </ligand>
</feature>
<feature type="active site" description="Proton acceptor" evidence="9">
    <location>
        <position position="224"/>
    </location>
</feature>
<dbReference type="Gene3D" id="3.10.310.10">
    <property type="entry name" value="Diaminopimelate Epimerase, Chain A, domain 1"/>
    <property type="match status" value="2"/>
</dbReference>
<feature type="site" description="Could be important to modulate the pK values of the two catalytic cysteine residues" evidence="9">
    <location>
        <position position="166"/>
    </location>
</feature>
<feature type="active site" description="Proton donor" evidence="9">
    <location>
        <position position="73"/>
    </location>
</feature>
<gene>
    <name evidence="9" type="primary">dapF</name>
    <name evidence="11" type="ORF">J2S13_002545</name>
</gene>
<evidence type="ECO:0000256" key="6">
    <source>
        <dbReference type="ARBA" id="ARBA00023154"/>
    </source>
</evidence>
<dbReference type="SUPFAM" id="SSF54506">
    <property type="entry name" value="Diaminopimelate epimerase-like"/>
    <property type="match status" value="2"/>
</dbReference>
<dbReference type="AlphaFoldDB" id="A0AAJ1WK44"/>
<dbReference type="RefSeq" id="WP_307258121.1">
    <property type="nucleotide sequence ID" value="NZ_JAUSUC010000036.1"/>
</dbReference>
<evidence type="ECO:0000313" key="11">
    <source>
        <dbReference type="EMBL" id="MDQ0216123.1"/>
    </source>
</evidence>
<evidence type="ECO:0000313" key="12">
    <source>
        <dbReference type="Proteomes" id="UP001237207"/>
    </source>
</evidence>
<evidence type="ECO:0000256" key="1">
    <source>
        <dbReference type="ARBA" id="ARBA00005196"/>
    </source>
</evidence>
<evidence type="ECO:0000256" key="9">
    <source>
        <dbReference type="HAMAP-Rule" id="MF_00197"/>
    </source>
</evidence>
<dbReference type="GO" id="GO:0008837">
    <property type="term" value="F:diaminopimelate epimerase activity"/>
    <property type="evidence" value="ECO:0007669"/>
    <property type="project" value="UniProtKB-UniRule"/>
</dbReference>